<dbReference type="InterPro" id="IPR045371">
    <property type="entry name" value="ADAMTS_CR_3"/>
</dbReference>
<feature type="chain" id="PRO_5021192277" description="Papilin" evidence="13">
    <location>
        <begin position="24"/>
        <end position="1283"/>
    </location>
</feature>
<dbReference type="InterPro" id="IPR050439">
    <property type="entry name" value="ADAMTS_ADAMTS-like"/>
</dbReference>
<dbReference type="SUPFAM" id="SSF82895">
    <property type="entry name" value="TSP-1 type 1 repeat"/>
    <property type="match status" value="6"/>
</dbReference>
<keyword evidence="6" id="KW-0722">Serine protease inhibitor</keyword>
<dbReference type="FunFam" id="4.10.410.10:FF:000017">
    <property type="entry name" value="papilin isoform X2"/>
    <property type="match status" value="1"/>
</dbReference>
<evidence type="ECO:0000256" key="3">
    <source>
        <dbReference type="ARBA" id="ARBA00022690"/>
    </source>
</evidence>
<dbReference type="CDD" id="cd00096">
    <property type="entry name" value="Ig"/>
    <property type="match status" value="1"/>
</dbReference>
<feature type="signal peptide" evidence="13">
    <location>
        <begin position="1"/>
        <end position="23"/>
    </location>
</feature>
<dbReference type="SMART" id="SM00408">
    <property type="entry name" value="IGc2"/>
    <property type="match status" value="3"/>
</dbReference>
<dbReference type="InterPro" id="IPR003598">
    <property type="entry name" value="Ig_sub2"/>
</dbReference>
<dbReference type="Pfam" id="PF19236">
    <property type="entry name" value="ADAMTS_CR_3"/>
    <property type="match status" value="1"/>
</dbReference>
<dbReference type="InParanoid" id="A0A4W3JP87"/>
<dbReference type="PRINTS" id="PR00759">
    <property type="entry name" value="BASICPTASE"/>
</dbReference>
<dbReference type="InterPro" id="IPR010294">
    <property type="entry name" value="ADAMTS_spacer1"/>
</dbReference>
<keyword evidence="18" id="KW-1185">Reference proteome</keyword>
<dbReference type="PANTHER" id="PTHR13723">
    <property type="entry name" value="ADAMTS A DISINTEGRIN AND METALLOPROTEASE WITH THROMBOSPONDIN MOTIFS PROTEASE"/>
    <property type="match status" value="1"/>
</dbReference>
<dbReference type="InterPro" id="IPR036179">
    <property type="entry name" value="Ig-like_dom_sf"/>
</dbReference>
<keyword evidence="7 11" id="KW-1015">Disulfide bond</keyword>
<dbReference type="FunFam" id="2.60.120.830:FF:000001">
    <property type="entry name" value="A disintegrin and metalloproteinase with thrombospondin motifs 1"/>
    <property type="match status" value="1"/>
</dbReference>
<dbReference type="CDD" id="cd22635">
    <property type="entry name" value="Kunitz_papilin"/>
    <property type="match status" value="1"/>
</dbReference>
<evidence type="ECO:0000256" key="7">
    <source>
        <dbReference type="ARBA" id="ARBA00023157"/>
    </source>
</evidence>
<dbReference type="Ensembl" id="ENSCMIT00000045131.1">
    <property type="protein sequence ID" value="ENSCMIP00000044492.1"/>
    <property type="gene ID" value="ENSCMIG00000018410.1"/>
</dbReference>
<dbReference type="FunFam" id="2.20.100.10:FF:000005">
    <property type="entry name" value="ADAM metallopeptidase with thrombospondin type 1 motif 9"/>
    <property type="match status" value="4"/>
</dbReference>
<dbReference type="SMART" id="SM00209">
    <property type="entry name" value="TSP1"/>
    <property type="match status" value="6"/>
</dbReference>
<evidence type="ECO:0000256" key="12">
    <source>
        <dbReference type="SAM" id="MobiDB-lite"/>
    </source>
</evidence>
<comment type="subcellular location">
    <subcellularLocation>
        <location evidence="1">Secreted</location>
    </subcellularLocation>
</comment>
<feature type="domain" description="Ig-like" evidence="15">
    <location>
        <begin position="1136"/>
        <end position="1221"/>
    </location>
</feature>
<keyword evidence="2" id="KW-0964">Secreted</keyword>
<dbReference type="InterPro" id="IPR010909">
    <property type="entry name" value="PLAC"/>
</dbReference>
<evidence type="ECO:0000259" key="14">
    <source>
        <dbReference type="PROSITE" id="PS50279"/>
    </source>
</evidence>
<dbReference type="Pfam" id="PF00090">
    <property type="entry name" value="TSP_1"/>
    <property type="match status" value="1"/>
</dbReference>
<dbReference type="InterPro" id="IPR013273">
    <property type="entry name" value="ADAMTS/ADAMTS-like"/>
</dbReference>
<dbReference type="InterPro" id="IPR007110">
    <property type="entry name" value="Ig-like_dom"/>
</dbReference>
<comment type="similarity">
    <text evidence="9">Belongs to the papilin family.</text>
</comment>
<dbReference type="PANTHER" id="PTHR13723:SF281">
    <property type="entry name" value="PAPILIN"/>
    <property type="match status" value="1"/>
</dbReference>
<feature type="domain" description="PLAC" evidence="16">
    <location>
        <begin position="1234"/>
        <end position="1273"/>
    </location>
</feature>
<dbReference type="Pfam" id="PF08686">
    <property type="entry name" value="PLAC"/>
    <property type="match status" value="1"/>
</dbReference>
<dbReference type="SUPFAM" id="SSF48726">
    <property type="entry name" value="Immunoglobulin"/>
    <property type="match status" value="3"/>
</dbReference>
<reference evidence="17" key="5">
    <citation type="submission" date="2025-09" db="UniProtKB">
        <authorList>
            <consortium name="Ensembl"/>
        </authorList>
    </citation>
    <scope>IDENTIFICATION</scope>
</reference>
<dbReference type="Pfam" id="PF13927">
    <property type="entry name" value="Ig_3"/>
    <property type="match status" value="1"/>
</dbReference>
<evidence type="ECO:0000259" key="16">
    <source>
        <dbReference type="PROSITE" id="PS50900"/>
    </source>
</evidence>
<dbReference type="Gene3D" id="2.20.100.10">
    <property type="entry name" value="Thrombospondin type-1 (TSP1) repeat"/>
    <property type="match status" value="6"/>
</dbReference>
<dbReference type="PROSITE" id="PS50279">
    <property type="entry name" value="BPTI_KUNITZ_2"/>
    <property type="match status" value="1"/>
</dbReference>
<dbReference type="GO" id="GO:0004222">
    <property type="term" value="F:metalloendopeptidase activity"/>
    <property type="evidence" value="ECO:0007669"/>
    <property type="project" value="TreeGrafter"/>
</dbReference>
<feature type="region of interest" description="Disordered" evidence="12">
    <location>
        <begin position="784"/>
        <end position="807"/>
    </location>
</feature>
<accession>A0A4W3JP87</accession>
<dbReference type="InterPro" id="IPR000884">
    <property type="entry name" value="TSP1_rpt"/>
</dbReference>
<evidence type="ECO:0000256" key="6">
    <source>
        <dbReference type="ARBA" id="ARBA00022900"/>
    </source>
</evidence>
<dbReference type="GO" id="GO:0005604">
    <property type="term" value="C:basement membrane"/>
    <property type="evidence" value="ECO:0007669"/>
    <property type="project" value="UniProtKB-ARBA"/>
</dbReference>
<evidence type="ECO:0000313" key="18">
    <source>
        <dbReference type="Proteomes" id="UP000314986"/>
    </source>
</evidence>
<dbReference type="InterPro" id="IPR036880">
    <property type="entry name" value="Kunitz_BPTI_sf"/>
</dbReference>
<dbReference type="GO" id="GO:0004867">
    <property type="term" value="F:serine-type endopeptidase inhibitor activity"/>
    <property type="evidence" value="ECO:0007669"/>
    <property type="project" value="UniProtKB-KW"/>
</dbReference>
<dbReference type="InterPro" id="IPR013098">
    <property type="entry name" value="Ig_I-set"/>
</dbReference>
<organism evidence="17 18">
    <name type="scientific">Callorhinchus milii</name>
    <name type="common">Ghost shark</name>
    <dbReference type="NCBI Taxonomy" id="7868"/>
    <lineage>
        <taxon>Eukaryota</taxon>
        <taxon>Metazoa</taxon>
        <taxon>Chordata</taxon>
        <taxon>Craniata</taxon>
        <taxon>Vertebrata</taxon>
        <taxon>Chondrichthyes</taxon>
        <taxon>Holocephali</taxon>
        <taxon>Chimaeriformes</taxon>
        <taxon>Callorhinchidae</taxon>
        <taxon>Callorhinchus</taxon>
    </lineage>
</organism>
<keyword evidence="5" id="KW-0677">Repeat</keyword>
<dbReference type="Gene3D" id="2.60.40.10">
    <property type="entry name" value="Immunoglobulins"/>
    <property type="match status" value="3"/>
</dbReference>
<keyword evidence="8" id="KW-0393">Immunoglobulin domain</keyword>
<dbReference type="Pfam" id="PF00014">
    <property type="entry name" value="Kunitz_BPTI"/>
    <property type="match status" value="1"/>
</dbReference>
<dbReference type="InterPro" id="IPR020901">
    <property type="entry name" value="Prtase_inh_Kunz-CS"/>
</dbReference>
<dbReference type="InterPro" id="IPR003599">
    <property type="entry name" value="Ig_sub"/>
</dbReference>
<feature type="domain" description="Ig-like" evidence="15">
    <location>
        <begin position="1047"/>
        <end position="1129"/>
    </location>
</feature>
<feature type="region of interest" description="Disordered" evidence="12">
    <location>
        <begin position="651"/>
        <end position="681"/>
    </location>
</feature>
<dbReference type="PROSITE" id="PS00280">
    <property type="entry name" value="BPTI_KUNITZ_1"/>
    <property type="match status" value="1"/>
</dbReference>
<evidence type="ECO:0000256" key="2">
    <source>
        <dbReference type="ARBA" id="ARBA00022525"/>
    </source>
</evidence>
<evidence type="ECO:0000259" key="15">
    <source>
        <dbReference type="PROSITE" id="PS50835"/>
    </source>
</evidence>
<evidence type="ECO:0000256" key="4">
    <source>
        <dbReference type="ARBA" id="ARBA00022729"/>
    </source>
</evidence>
<protein>
    <recommendedName>
        <fullName evidence="10">Papilin</fullName>
    </recommendedName>
</protein>
<keyword evidence="3" id="KW-0646">Protease inhibitor</keyword>
<keyword evidence="4 13" id="KW-0732">Signal</keyword>
<reference evidence="17" key="4">
    <citation type="submission" date="2025-08" db="UniProtKB">
        <authorList>
            <consortium name="Ensembl"/>
        </authorList>
    </citation>
    <scope>IDENTIFICATION</scope>
</reference>
<dbReference type="Pfam" id="PF19030">
    <property type="entry name" value="TSP1_ADAMTS"/>
    <property type="match status" value="5"/>
</dbReference>
<dbReference type="SMART" id="SM00409">
    <property type="entry name" value="IG"/>
    <property type="match status" value="3"/>
</dbReference>
<dbReference type="STRING" id="7868.ENSCMIP00000044492"/>
<evidence type="ECO:0000256" key="13">
    <source>
        <dbReference type="SAM" id="SignalP"/>
    </source>
</evidence>
<feature type="disulfide bond" evidence="11">
    <location>
        <begin position="46"/>
        <end position="83"/>
    </location>
</feature>
<dbReference type="Pfam" id="PF05986">
    <property type="entry name" value="ADAMTS_spacer1"/>
    <property type="match status" value="1"/>
</dbReference>
<dbReference type="InterPro" id="IPR036383">
    <property type="entry name" value="TSP1_rpt_sf"/>
</dbReference>
<dbReference type="OMA" id="KLDSGWF"/>
<dbReference type="FunFam" id="2.60.40.10:FF:000032">
    <property type="entry name" value="palladin isoform X1"/>
    <property type="match status" value="1"/>
</dbReference>
<reference evidence="18" key="3">
    <citation type="journal article" date="2014" name="Nature">
        <title>Elephant shark genome provides unique insights into gnathostome evolution.</title>
        <authorList>
            <consortium name="International Elephant Shark Genome Sequencing Consortium"/>
            <person name="Venkatesh B."/>
            <person name="Lee A.P."/>
            <person name="Ravi V."/>
            <person name="Maurya A.K."/>
            <person name="Lian M.M."/>
            <person name="Swann J.B."/>
            <person name="Ohta Y."/>
            <person name="Flajnik M.F."/>
            <person name="Sutoh Y."/>
            <person name="Kasahara M."/>
            <person name="Hoon S."/>
            <person name="Gangu V."/>
            <person name="Roy S.W."/>
            <person name="Irimia M."/>
            <person name="Korzh V."/>
            <person name="Kondrychyn I."/>
            <person name="Lim Z.W."/>
            <person name="Tay B.H."/>
            <person name="Tohari S."/>
            <person name="Kong K.W."/>
            <person name="Ho S."/>
            <person name="Lorente-Galdos B."/>
            <person name="Quilez J."/>
            <person name="Marques-Bonet T."/>
            <person name="Raney B.J."/>
            <person name="Ingham P.W."/>
            <person name="Tay A."/>
            <person name="Hillier L.W."/>
            <person name="Minx P."/>
            <person name="Boehm T."/>
            <person name="Wilson R.K."/>
            <person name="Brenner S."/>
            <person name="Warren W.C."/>
        </authorList>
    </citation>
    <scope>NUCLEOTIDE SEQUENCE [LARGE SCALE GENOMIC DNA]</scope>
</reference>
<evidence type="ECO:0000256" key="8">
    <source>
        <dbReference type="ARBA" id="ARBA00023319"/>
    </source>
</evidence>
<evidence type="ECO:0000256" key="11">
    <source>
        <dbReference type="PIRSR" id="PIRSR613273-3"/>
    </source>
</evidence>
<evidence type="ECO:0000256" key="10">
    <source>
        <dbReference type="ARBA" id="ARBA00074534"/>
    </source>
</evidence>
<evidence type="ECO:0000313" key="17">
    <source>
        <dbReference type="Ensembl" id="ENSCMIP00000044492.1"/>
    </source>
</evidence>
<dbReference type="PROSITE" id="PS50092">
    <property type="entry name" value="TSP1"/>
    <property type="match status" value="6"/>
</dbReference>
<reference evidence="18" key="1">
    <citation type="journal article" date="2006" name="Science">
        <title>Ancient noncoding elements conserved in the human genome.</title>
        <authorList>
            <person name="Venkatesh B."/>
            <person name="Kirkness E.F."/>
            <person name="Loh Y.H."/>
            <person name="Halpern A.L."/>
            <person name="Lee A.P."/>
            <person name="Johnson J."/>
            <person name="Dandona N."/>
            <person name="Viswanathan L.D."/>
            <person name="Tay A."/>
            <person name="Venter J.C."/>
            <person name="Strausberg R.L."/>
            <person name="Brenner S."/>
        </authorList>
    </citation>
    <scope>NUCLEOTIDE SEQUENCE [LARGE SCALE GENOMIC DNA]</scope>
</reference>
<proteinExistence type="inferred from homology"/>
<dbReference type="PROSITE" id="PS50900">
    <property type="entry name" value="PLAC"/>
    <property type="match status" value="1"/>
</dbReference>
<evidence type="ECO:0000256" key="1">
    <source>
        <dbReference type="ARBA" id="ARBA00004613"/>
    </source>
</evidence>
<dbReference type="InterPro" id="IPR002223">
    <property type="entry name" value="Kunitz_BPTI"/>
</dbReference>
<evidence type="ECO:0000256" key="9">
    <source>
        <dbReference type="ARBA" id="ARBA00061693"/>
    </source>
</evidence>
<reference evidence="18" key="2">
    <citation type="journal article" date="2007" name="PLoS Biol.">
        <title>Survey sequencing and comparative analysis of the elephant shark (Callorhinchus milii) genome.</title>
        <authorList>
            <person name="Venkatesh B."/>
            <person name="Kirkness E.F."/>
            <person name="Loh Y.H."/>
            <person name="Halpern A.L."/>
            <person name="Lee A.P."/>
            <person name="Johnson J."/>
            <person name="Dandona N."/>
            <person name="Viswanathan L.D."/>
            <person name="Tay A."/>
            <person name="Venter J.C."/>
            <person name="Strausberg R.L."/>
            <person name="Brenner S."/>
        </authorList>
    </citation>
    <scope>NUCLEOTIDE SEQUENCE [LARGE SCALE GENOMIC DNA]</scope>
</reference>
<dbReference type="InterPro" id="IPR013783">
    <property type="entry name" value="Ig-like_fold"/>
</dbReference>
<dbReference type="Gene3D" id="4.10.410.10">
    <property type="entry name" value="Pancreatic trypsin inhibitor Kunitz domain"/>
    <property type="match status" value="1"/>
</dbReference>
<dbReference type="SUPFAM" id="SSF57362">
    <property type="entry name" value="BPTI-like"/>
    <property type="match status" value="1"/>
</dbReference>
<dbReference type="GeneTree" id="ENSGT00940000156891"/>
<dbReference type="PROSITE" id="PS50835">
    <property type="entry name" value="IG_LIKE"/>
    <property type="match status" value="3"/>
</dbReference>
<feature type="region of interest" description="Disordered" evidence="12">
    <location>
        <begin position="696"/>
        <end position="720"/>
    </location>
</feature>
<sequence>MKLAVLSSLVLQLLLLVLPSSSARRKKRQSDYWGPWGAWGECSRTCGIGVSFHERRCFSYRRDGGSNCIGPSRNYRSCNIQDCPEGSRDFREEQCSEFDGNEFQGKRYKWLPYYGAPNKCELNCIPKGENFYYRHREAVRDGTLCEPGNKNICIEGVCKLVGCDNTLDSSQTEDKCLECGGDGSSCYEVKRIFNANDLPIGYNQIFIIPIGATSIRIREVVPTRNFLAIKNVRSEYYLNGHWTIDFSRALYIANTVIHYERGSEGDLAPEVIHGRGPTSEPLVIEIISQELNQGVEYEYFLPRYKRQPQGYFWSFGSWSSCSKECGGGYQTRLTFCTIDSEAYPDQLCQAELRPISNKTCNIQLCPQTKRISFVNRPRGWSESECQRSEVYRWKTGDWGMCSVTCGGGVQTRSAYCTYVDRSGAELVADVTECVGAGGKPQSRRACNLLQCAAWIGTQWSECSVTCGEGIQTRSVSCMSQSGSQLPAFACSSQLRPSASQACVLSSCTEAASWYIEAWGPCSVSCGEGIQTRSVSCMSQSGSQRSAFACSSHPKPSMTQSCVFSACSESFSWYIGTWGLCSKSCASGRRKRQVLCYDQDLKYQLPELCNLRARPHEIEECNTQPCFLPQDVPSMQDPTGFDPDREIQIVPFAGGQPSSDWYPSQDYLPGRRESNQLPSLSRRNEWERPTYYHFVPESDYPTSGSVSNPSRPNPPQPRQELLAPSLNDCTVESYGCCPDGFAPARGPGGQGCPSIPCYKSRYGCCPDGVTSAKGADHAGCPRHHTDHYNEDTRGTSDSRVSTRDEPSTSACRGSTFGCCHDQSTSASGPTGEGCRNVPHYPYPIGCLLPSANGPCADWMVRWFFIANAGVCNRFWYGGCHGNKNNFQTEEECLRKCKGSSSQGVPVSTVDGIPQSWLPHIEETNQREPLYPVRPGASINQLPVQPQPEQTVYRLNIERRDPSSVDASPGQTAKLLCRFDASPSQTVEWRKDGRTIYSTRHTTHSDGSLVISRVTETDAGLYTCHVSNGRDQDFRHVKLNVQAASYIRPDLSVVEARVGFTAQLPCRAEGVPRPEVFWERNGARLGAAARPRLTQLDDYSLRFTAVVPGDAGEYICVAHNNVGPIQRKVVQLKVKGELKITLPPEDLHIREGRTARFPCVVSGNNVTVRWTRNGIPLQADGQHIYISRDGTLVLSDVQREDSGTYTCNAYSGSHSVSANADLTVTSTTAVVQPAAHGAVCVDQPELANCDLVVQANLCSNLYYSSFCCASCSKGRSHNSHLQRQG</sequence>
<evidence type="ECO:0000256" key="5">
    <source>
        <dbReference type="ARBA" id="ARBA00022737"/>
    </source>
</evidence>
<dbReference type="Gene3D" id="2.60.120.830">
    <property type="match status" value="1"/>
</dbReference>
<dbReference type="Pfam" id="PF07679">
    <property type="entry name" value="I-set"/>
    <property type="match status" value="2"/>
</dbReference>
<dbReference type="PRINTS" id="PR01857">
    <property type="entry name" value="ADAMTSFAMILY"/>
</dbReference>
<dbReference type="GO" id="GO:0006508">
    <property type="term" value="P:proteolysis"/>
    <property type="evidence" value="ECO:0007669"/>
    <property type="project" value="TreeGrafter"/>
</dbReference>
<dbReference type="SMART" id="SM00131">
    <property type="entry name" value="KU"/>
    <property type="match status" value="1"/>
</dbReference>
<feature type="disulfide bond" evidence="11">
    <location>
        <begin position="57"/>
        <end position="68"/>
    </location>
</feature>
<feature type="domain" description="BPTI/Kunitz inhibitor" evidence="14">
    <location>
        <begin position="845"/>
        <end position="895"/>
    </location>
</feature>
<dbReference type="Proteomes" id="UP000314986">
    <property type="component" value="Unassembled WGS sequence"/>
</dbReference>
<dbReference type="GO" id="GO:0005576">
    <property type="term" value="C:extracellular region"/>
    <property type="evidence" value="ECO:0007669"/>
    <property type="project" value="UniProtKB-SubCell"/>
</dbReference>
<feature type="compositionally biased region" description="Basic and acidic residues" evidence="12">
    <location>
        <begin position="785"/>
        <end position="805"/>
    </location>
</feature>
<dbReference type="GO" id="GO:0030198">
    <property type="term" value="P:extracellular matrix organization"/>
    <property type="evidence" value="ECO:0007669"/>
    <property type="project" value="InterPro"/>
</dbReference>
<name>A0A4W3JP87_CALMI</name>
<feature type="disulfide bond" evidence="11">
    <location>
        <begin position="42"/>
        <end position="78"/>
    </location>
</feature>
<gene>
    <name evidence="17" type="primary">paplna</name>
</gene>
<feature type="domain" description="Ig-like" evidence="15">
    <location>
        <begin position="946"/>
        <end position="1038"/>
    </location>
</feature>